<organism evidence="1 2">
    <name type="scientific">Flavobacterium geliluteum</name>
    <dbReference type="NCBI Taxonomy" id="2816120"/>
    <lineage>
        <taxon>Bacteria</taxon>
        <taxon>Pseudomonadati</taxon>
        <taxon>Bacteroidota</taxon>
        <taxon>Flavobacteriia</taxon>
        <taxon>Flavobacteriales</taxon>
        <taxon>Flavobacteriaceae</taxon>
        <taxon>Flavobacterium</taxon>
    </lineage>
</organism>
<proteinExistence type="predicted"/>
<gene>
    <name evidence="1" type="ORF">J3495_13945</name>
</gene>
<accession>A0A940XH83</accession>
<dbReference type="EMBL" id="JAGFBV010000023">
    <property type="protein sequence ID" value="MBP4139178.1"/>
    <property type="molecule type" value="Genomic_DNA"/>
</dbReference>
<evidence type="ECO:0000313" key="2">
    <source>
        <dbReference type="Proteomes" id="UP000675047"/>
    </source>
</evidence>
<reference evidence="1 2" key="1">
    <citation type="submission" date="2021-03" db="EMBL/GenBank/DDBJ databases">
        <title>Flavobacterium Flabelliformis Sp. Nov. And Flavobacterium Geliluteum Sp. Nov., Two Novel Multidrug Resistant Psychrophilic Species Isolated From Antarctica.</title>
        <authorList>
            <person name="Kralova S."/>
            <person name="Busse H.J."/>
            <person name="Bezdicek M."/>
            <person name="Nykrynova M."/>
            <person name="Kroupova E."/>
            <person name="Krsek D."/>
            <person name="Sedlacek I."/>
        </authorList>
    </citation>
    <scope>NUCLEOTIDE SEQUENCE [LARGE SCALE GENOMIC DNA]</scope>
    <source>
        <strain evidence="1 2">P7388</strain>
    </source>
</reference>
<comment type="caution">
    <text evidence="1">The sequence shown here is derived from an EMBL/GenBank/DDBJ whole genome shotgun (WGS) entry which is preliminary data.</text>
</comment>
<sequence>MRQIQYVVKAIIKPGESDTSVNFKLPTGFTTGAALYTNGVEKSISAMASIEMKDDNSIAIIPSVHIDNWRQSNGGEYEKSFKPLNFDTGNKDYTLIFSLDEELQTNIPLKFHVVFLYNNNVKKM</sequence>
<keyword evidence="2" id="KW-1185">Reference proteome</keyword>
<evidence type="ECO:0000313" key="1">
    <source>
        <dbReference type="EMBL" id="MBP4139178.1"/>
    </source>
</evidence>
<dbReference type="RefSeq" id="WP_210667149.1">
    <property type="nucleotide sequence ID" value="NZ_JAGFBV010000023.1"/>
</dbReference>
<name>A0A940XH83_9FLAO</name>
<dbReference type="AlphaFoldDB" id="A0A940XH83"/>
<protein>
    <submittedName>
        <fullName evidence="1">Uncharacterized protein</fullName>
    </submittedName>
</protein>
<dbReference type="Proteomes" id="UP000675047">
    <property type="component" value="Unassembled WGS sequence"/>
</dbReference>